<dbReference type="EMBL" id="PZQS01000004">
    <property type="protein sequence ID" value="PVD31395.1"/>
    <property type="molecule type" value="Genomic_DNA"/>
</dbReference>
<keyword evidence="3 6" id="KW-0812">Transmembrane</keyword>
<evidence type="ECO:0000256" key="3">
    <source>
        <dbReference type="ARBA" id="ARBA00022692"/>
    </source>
</evidence>
<feature type="transmembrane region" description="Helical" evidence="6">
    <location>
        <begin position="140"/>
        <end position="163"/>
    </location>
</feature>
<feature type="domain" description="Major facilitator superfamily (MFS) profile" evidence="7">
    <location>
        <begin position="1"/>
        <end position="583"/>
    </location>
</feature>
<evidence type="ECO:0000313" key="8">
    <source>
        <dbReference type="EMBL" id="PVD31395.1"/>
    </source>
</evidence>
<feature type="transmembrane region" description="Helical" evidence="6">
    <location>
        <begin position="421"/>
        <end position="440"/>
    </location>
</feature>
<reference evidence="8 9" key="1">
    <citation type="submission" date="2018-04" db="EMBL/GenBank/DDBJ databases">
        <title>The genome of golden apple snail Pomacea canaliculata provides insight into stress tolerance and invasive adaptation.</title>
        <authorList>
            <person name="Liu C."/>
            <person name="Liu B."/>
            <person name="Ren Y."/>
            <person name="Zhang Y."/>
            <person name="Wang H."/>
            <person name="Li S."/>
            <person name="Jiang F."/>
            <person name="Yin L."/>
            <person name="Zhang G."/>
            <person name="Qian W."/>
            <person name="Fan W."/>
        </authorList>
    </citation>
    <scope>NUCLEOTIDE SEQUENCE [LARGE SCALE GENOMIC DNA]</scope>
    <source>
        <strain evidence="8">SZHN2017</strain>
        <tissue evidence="8">Muscle</tissue>
    </source>
</reference>
<gene>
    <name evidence="8" type="ORF">C0Q70_06807</name>
</gene>
<feature type="transmembrane region" description="Helical" evidence="6">
    <location>
        <begin position="479"/>
        <end position="506"/>
    </location>
</feature>
<keyword evidence="4 6" id="KW-1133">Transmembrane helix</keyword>
<evidence type="ECO:0000313" key="9">
    <source>
        <dbReference type="Proteomes" id="UP000245119"/>
    </source>
</evidence>
<organism evidence="8 9">
    <name type="scientific">Pomacea canaliculata</name>
    <name type="common">Golden apple snail</name>
    <dbReference type="NCBI Taxonomy" id="400727"/>
    <lineage>
        <taxon>Eukaryota</taxon>
        <taxon>Metazoa</taxon>
        <taxon>Spiralia</taxon>
        <taxon>Lophotrochozoa</taxon>
        <taxon>Mollusca</taxon>
        <taxon>Gastropoda</taxon>
        <taxon>Caenogastropoda</taxon>
        <taxon>Architaenioglossa</taxon>
        <taxon>Ampullarioidea</taxon>
        <taxon>Ampullariidae</taxon>
        <taxon>Pomacea</taxon>
    </lineage>
</organism>
<dbReference type="PANTHER" id="PTHR23504">
    <property type="entry name" value="MAJOR FACILITATOR SUPERFAMILY DOMAIN-CONTAINING PROTEIN 10"/>
    <property type="match status" value="1"/>
</dbReference>
<dbReference type="InterPro" id="IPR011701">
    <property type="entry name" value="MFS"/>
</dbReference>
<dbReference type="Proteomes" id="UP000245119">
    <property type="component" value="Linkage Group LG4"/>
</dbReference>
<dbReference type="InterPro" id="IPR020846">
    <property type="entry name" value="MFS_dom"/>
</dbReference>
<accession>A0A2T7PD90</accession>
<dbReference type="OrthoDB" id="440553at2759"/>
<feature type="transmembrane region" description="Helical" evidence="6">
    <location>
        <begin position="107"/>
        <end position="128"/>
    </location>
</feature>
<keyword evidence="9" id="KW-1185">Reference proteome</keyword>
<dbReference type="PRINTS" id="PR01035">
    <property type="entry name" value="TCRTETA"/>
</dbReference>
<feature type="transmembrane region" description="Helical" evidence="6">
    <location>
        <begin position="81"/>
        <end position="101"/>
    </location>
</feature>
<keyword evidence="2" id="KW-0813">Transport</keyword>
<sequence length="587" mass="64034">MYKTFLGDKASNTNSTHRPPGYKGLGWRVESFKLKIAGESFGYSEEEKGTYVGLIASSVFAGRAAGSFFWGWLSDLKGRRLVLLITIVGNGLFSFLFGFVHSLPLAMALRFLAGLANGTVGVTKAILYDVSDNTNQAFSMSVISISWGAGLILGPAVGGYLALPADKYPSVFSREGFFASFPFILPSFCCLVVCLVAFIAVFLKFKDPTVLKNEKEVEVLAVELTDGEKDEALNVIRPLLTHKISLSTSSLHSSSIKTAMSVENLHCESDAAYFNAKQESEKLSPERCVVNGTFLDCERTPDNQEMAGMGGSLPKNQVAKTATESEASYEKKEDLIIVEMLESRSLSSEKTGKKCTYSPSSCWKALRHSSLIQLLSIRDVRDAIALYAVFSFSVIGYDDVFTIFASTSTDYDGLGFSTDEIGTALGAVSIPLLFIQLKIYPQLVAKFGIRKSYLICMFFIFIPVQVLPMLHLLANSKVWLWVGLVALTLPMRVAMNSCFAGSSLFINNSVKTDMAGKANGLGMTATAIARTLAPTIGGAMFSWSLTLSNKVGPPLDVNITFVFFGFILFINTLQCLFLSNRLDHQKK</sequence>
<dbReference type="InterPro" id="IPR036259">
    <property type="entry name" value="MFS_trans_sf"/>
</dbReference>
<dbReference type="AlphaFoldDB" id="A0A2T7PD90"/>
<name>A0A2T7PD90_POMCA</name>
<comment type="caution">
    <text evidence="8">The sequence shown here is derived from an EMBL/GenBank/DDBJ whole genome shotgun (WGS) entry which is preliminary data.</text>
</comment>
<dbReference type="PANTHER" id="PTHR23504:SF15">
    <property type="entry name" value="MAJOR FACILITATOR SUPERFAMILY (MFS) PROFILE DOMAIN-CONTAINING PROTEIN"/>
    <property type="match status" value="1"/>
</dbReference>
<keyword evidence="5 6" id="KW-0472">Membrane</keyword>
<evidence type="ECO:0000259" key="7">
    <source>
        <dbReference type="PROSITE" id="PS50850"/>
    </source>
</evidence>
<feature type="transmembrane region" description="Helical" evidence="6">
    <location>
        <begin position="527"/>
        <end position="545"/>
    </location>
</feature>
<feature type="transmembrane region" description="Helical" evidence="6">
    <location>
        <begin position="384"/>
        <end position="406"/>
    </location>
</feature>
<feature type="transmembrane region" description="Helical" evidence="6">
    <location>
        <begin position="452"/>
        <end position="473"/>
    </location>
</feature>
<dbReference type="SUPFAM" id="SSF103473">
    <property type="entry name" value="MFS general substrate transporter"/>
    <property type="match status" value="1"/>
</dbReference>
<dbReference type="Gene3D" id="1.20.1250.20">
    <property type="entry name" value="MFS general substrate transporter like domains"/>
    <property type="match status" value="2"/>
</dbReference>
<evidence type="ECO:0000256" key="2">
    <source>
        <dbReference type="ARBA" id="ARBA00022448"/>
    </source>
</evidence>
<feature type="transmembrane region" description="Helical" evidence="6">
    <location>
        <begin position="51"/>
        <end position="74"/>
    </location>
</feature>
<evidence type="ECO:0000256" key="5">
    <source>
        <dbReference type="ARBA" id="ARBA00023136"/>
    </source>
</evidence>
<protein>
    <recommendedName>
        <fullName evidence="7">Major facilitator superfamily (MFS) profile domain-containing protein</fullName>
    </recommendedName>
</protein>
<evidence type="ECO:0000256" key="4">
    <source>
        <dbReference type="ARBA" id="ARBA00022989"/>
    </source>
</evidence>
<dbReference type="InterPro" id="IPR001958">
    <property type="entry name" value="Tet-R_TetA/multi-R_MdtG-like"/>
</dbReference>
<feature type="transmembrane region" description="Helical" evidence="6">
    <location>
        <begin position="557"/>
        <end position="578"/>
    </location>
</feature>
<dbReference type="GO" id="GO:0016020">
    <property type="term" value="C:membrane"/>
    <property type="evidence" value="ECO:0007669"/>
    <property type="project" value="UniProtKB-SubCell"/>
</dbReference>
<dbReference type="GO" id="GO:0022857">
    <property type="term" value="F:transmembrane transporter activity"/>
    <property type="evidence" value="ECO:0007669"/>
    <property type="project" value="InterPro"/>
</dbReference>
<evidence type="ECO:0000256" key="6">
    <source>
        <dbReference type="SAM" id="Phobius"/>
    </source>
</evidence>
<comment type="subcellular location">
    <subcellularLocation>
        <location evidence="1">Membrane</location>
        <topology evidence="1">Multi-pass membrane protein</topology>
    </subcellularLocation>
</comment>
<dbReference type="PROSITE" id="PS50850">
    <property type="entry name" value="MFS"/>
    <property type="match status" value="1"/>
</dbReference>
<feature type="transmembrane region" description="Helical" evidence="6">
    <location>
        <begin position="183"/>
        <end position="203"/>
    </location>
</feature>
<dbReference type="Pfam" id="PF07690">
    <property type="entry name" value="MFS_1"/>
    <property type="match status" value="2"/>
</dbReference>
<evidence type="ECO:0000256" key="1">
    <source>
        <dbReference type="ARBA" id="ARBA00004141"/>
    </source>
</evidence>
<proteinExistence type="predicted"/>